<reference evidence="1 2" key="1">
    <citation type="submission" date="2019-03" db="EMBL/GenBank/DDBJ databases">
        <title>First draft genome of Liparis tanakae, snailfish: a comprehensive survey of snailfish specific genes.</title>
        <authorList>
            <person name="Kim W."/>
            <person name="Song I."/>
            <person name="Jeong J.-H."/>
            <person name="Kim D."/>
            <person name="Kim S."/>
            <person name="Ryu S."/>
            <person name="Song J.Y."/>
            <person name="Lee S.K."/>
        </authorList>
    </citation>
    <scope>NUCLEOTIDE SEQUENCE [LARGE SCALE GENOMIC DNA]</scope>
    <source>
        <tissue evidence="1">Muscle</tissue>
    </source>
</reference>
<accession>A0A4Z2J993</accession>
<evidence type="ECO:0000313" key="2">
    <source>
        <dbReference type="Proteomes" id="UP000314294"/>
    </source>
</evidence>
<protein>
    <submittedName>
        <fullName evidence="1">Uncharacterized protein</fullName>
    </submittedName>
</protein>
<dbReference type="Proteomes" id="UP000314294">
    <property type="component" value="Unassembled WGS sequence"/>
</dbReference>
<gene>
    <name evidence="1" type="ORF">EYF80_003856</name>
</gene>
<dbReference type="EMBL" id="SRLO01000018">
    <property type="protein sequence ID" value="TNN86012.1"/>
    <property type="molecule type" value="Genomic_DNA"/>
</dbReference>
<keyword evidence="2" id="KW-1185">Reference proteome</keyword>
<organism evidence="1 2">
    <name type="scientific">Liparis tanakae</name>
    <name type="common">Tanaka's snailfish</name>
    <dbReference type="NCBI Taxonomy" id="230148"/>
    <lineage>
        <taxon>Eukaryota</taxon>
        <taxon>Metazoa</taxon>
        <taxon>Chordata</taxon>
        <taxon>Craniata</taxon>
        <taxon>Vertebrata</taxon>
        <taxon>Euteleostomi</taxon>
        <taxon>Actinopterygii</taxon>
        <taxon>Neopterygii</taxon>
        <taxon>Teleostei</taxon>
        <taxon>Neoteleostei</taxon>
        <taxon>Acanthomorphata</taxon>
        <taxon>Eupercaria</taxon>
        <taxon>Perciformes</taxon>
        <taxon>Cottioidei</taxon>
        <taxon>Cottales</taxon>
        <taxon>Liparidae</taxon>
        <taxon>Liparis</taxon>
    </lineage>
</organism>
<comment type="caution">
    <text evidence="1">The sequence shown here is derived from an EMBL/GenBank/DDBJ whole genome shotgun (WGS) entry which is preliminary data.</text>
</comment>
<name>A0A4Z2J993_9TELE</name>
<proteinExistence type="predicted"/>
<sequence length="165" mass="17839">MSEPLRSLAYFGKKICLSRLYAVRNTQGQSKSTTALPGLLASSILPLVSLSCTHRDGLAIGDTGEIPRNWNARFSGKKACCKATGLPYSSVGPRLTWLCPAVWSPRETDPGSAQVPQVLWRGLRHTIPSSSTLTIKLGLVRFPTCRVAKPTPAQPEGEILNMHGI</sequence>
<dbReference type="AlphaFoldDB" id="A0A4Z2J993"/>
<evidence type="ECO:0000313" key="1">
    <source>
        <dbReference type="EMBL" id="TNN86012.1"/>
    </source>
</evidence>